<keyword evidence="1" id="KW-0732">Signal</keyword>
<dbReference type="Gene3D" id="3.40.390.10">
    <property type="entry name" value="Collagenase (Catalytic Domain)"/>
    <property type="match status" value="1"/>
</dbReference>
<evidence type="ECO:0000313" key="4">
    <source>
        <dbReference type="EMBL" id="RYM32415.1"/>
    </source>
</evidence>
<dbReference type="GO" id="GO:0008237">
    <property type="term" value="F:metallopeptidase activity"/>
    <property type="evidence" value="ECO:0007669"/>
    <property type="project" value="InterPro"/>
</dbReference>
<accession>A0A4Q4KH28</accession>
<evidence type="ECO:0000259" key="2">
    <source>
        <dbReference type="Pfam" id="PF05572"/>
    </source>
</evidence>
<dbReference type="Proteomes" id="UP000293952">
    <property type="component" value="Unassembled WGS sequence"/>
</dbReference>
<dbReference type="Pfam" id="PF18962">
    <property type="entry name" value="Por_Secre_tail"/>
    <property type="match status" value="1"/>
</dbReference>
<name>A0A4Q4KH28_9FLAO</name>
<comment type="caution">
    <text evidence="4">The sequence shown here is derived from an EMBL/GenBank/DDBJ whole genome shotgun (WGS) entry which is preliminary data.</text>
</comment>
<keyword evidence="5" id="KW-1185">Reference proteome</keyword>
<dbReference type="NCBIfam" id="TIGR04183">
    <property type="entry name" value="Por_Secre_tail"/>
    <property type="match status" value="1"/>
</dbReference>
<dbReference type="Pfam" id="PF05572">
    <property type="entry name" value="Peptidase_M43"/>
    <property type="match status" value="1"/>
</dbReference>
<dbReference type="InterPro" id="IPR026444">
    <property type="entry name" value="Secre_tail"/>
</dbReference>
<protein>
    <submittedName>
        <fullName evidence="4">T9SS type A sorting domain-containing protein</fullName>
    </submittedName>
</protein>
<dbReference type="OrthoDB" id="1352409at2"/>
<feature type="domain" description="Peptidase M43 pregnancy-associated plasma-A" evidence="2">
    <location>
        <begin position="139"/>
        <end position="262"/>
    </location>
</feature>
<proteinExistence type="predicted"/>
<reference evidence="4 5" key="1">
    <citation type="submission" date="2019-02" db="EMBL/GenBank/DDBJ databases">
        <title>Genome sequence of the sea-ice species Brumimicrobium glaciale.</title>
        <authorList>
            <person name="Bowman J.P."/>
        </authorList>
    </citation>
    <scope>NUCLEOTIDE SEQUENCE [LARGE SCALE GENOMIC DNA]</scope>
    <source>
        <strain evidence="4 5">IC156</strain>
    </source>
</reference>
<evidence type="ECO:0000313" key="5">
    <source>
        <dbReference type="Proteomes" id="UP000293952"/>
    </source>
</evidence>
<dbReference type="InterPro" id="IPR008754">
    <property type="entry name" value="Peptidase_M43"/>
</dbReference>
<dbReference type="RefSeq" id="WP_130094523.1">
    <property type="nucleotide sequence ID" value="NZ_SETE01000006.1"/>
</dbReference>
<evidence type="ECO:0000259" key="3">
    <source>
        <dbReference type="Pfam" id="PF18962"/>
    </source>
</evidence>
<organism evidence="4 5">
    <name type="scientific">Brumimicrobium glaciale</name>
    <dbReference type="NCBI Taxonomy" id="200475"/>
    <lineage>
        <taxon>Bacteria</taxon>
        <taxon>Pseudomonadati</taxon>
        <taxon>Bacteroidota</taxon>
        <taxon>Flavobacteriia</taxon>
        <taxon>Flavobacteriales</taxon>
        <taxon>Crocinitomicaceae</taxon>
        <taxon>Brumimicrobium</taxon>
    </lineage>
</organism>
<dbReference type="EMBL" id="SETE01000006">
    <property type="protein sequence ID" value="RYM32415.1"/>
    <property type="molecule type" value="Genomic_DNA"/>
</dbReference>
<gene>
    <name evidence="4" type="ORF">ERX46_14150</name>
</gene>
<sequence>MYNNYYGRYQFSEDIYDIRNIIEIPIDVHIWQKDNSTGNYIDNVFNRTVIEDAMVKINEIFTDITTPSDVIPGVVNYESSKIIITLGNIFFNQNTSCWSAGDIAGPSTGEYLNSEANILHPGSSKNFKIHFTGASPAWSGFGRFPSFTQDHEHYVVTYNSLPMFGNDVNVPNALAVHLAHELGHNLDLYHTYQTSFDACNENNPDYLDDVFGSGINKVCPHDAGWECITTSPLNSCTNNIMGGSSGAKYISPNQVHRMHRALSMGSIRNYAKVHSFDENLILEVNQDETWDFSVKLFNSLRIKSGNTLIIRCEIQFVPEAKLIIEQGAKVILDGGTLTNEKFQSQYWQGIQVYGTSNQHQYPVNNPTHQGMLEIKNGGTIENAHKAVTNWKEGSWNEIGGVIKSTDGFFRNNRRGVEFMVYQNFHPSNSSIKRDNTSSFTDTDFLTDDDFIEGHPQQPHVSMWKVQGINFTNCHFANNVTSSKSLSSSPNEGITALDASFRVLPRCDSPPLPVGQSCPSGSLLRSSFSGLEFAVQIAGAGITDAVTVTQADFTNNNMGIYVDEFDNINLNRNDFIIGNSGYLNSVYPGNGITLDNSTGFIVEENSVLSNMNGGKTSGIVVINSGSANNQVYKNSLNNLYLGTQASKINRKLDLHLNTGLQFLCNDYVQNRTAISVSYPSPGNGIRYYQGEFYPKTSAGNTFLLNNMDITNNTNSHFNYYHSGGNTLPNVVTGPVDPIPNSALNACPTSFTSGISMFSQLVTELSDYEIELANHKTAYNILNYNYVSLIDNGNTEIFQGQIENNWSSDAWILRNELMQESPYLSSEALLTAAGENILPNAMLLEVLLANPDATRGEDFINKLNEVTGNALPEYMLNYVRNNWDTETVRTTLEGEMMSYQAKIASANSFIKYLEKSKEEHTYAERHNTVLMGEGVSNKIGLMDFFIENSEWSRADSVLQALNSDESLEGDLGLLDDFDNYITFRSSLGERSVAELDSSEISYLETLAEKGSRASGYAENILCFFYDICYEKEIPEGGSMAKMLTIPAPSGNEPSLEEIMYNITVYPNPASDFTSIKWEVYDELNNAHYKIFDLNGREMGSGAIEKNEGEKVVDTRSLTNGVYIINIYNDGIMKMNSKLIVSKEK</sequence>
<dbReference type="AlphaFoldDB" id="A0A4Q4KH28"/>
<evidence type="ECO:0000256" key="1">
    <source>
        <dbReference type="ARBA" id="ARBA00022729"/>
    </source>
</evidence>
<dbReference type="SUPFAM" id="SSF55486">
    <property type="entry name" value="Metalloproteases ('zincins'), catalytic domain"/>
    <property type="match status" value="1"/>
</dbReference>
<feature type="domain" description="Secretion system C-terminal sorting" evidence="3">
    <location>
        <begin position="1062"/>
        <end position="1138"/>
    </location>
</feature>
<dbReference type="InterPro" id="IPR024079">
    <property type="entry name" value="MetalloPept_cat_dom_sf"/>
</dbReference>